<dbReference type="KEGG" id="whj:H9Q79_16200"/>
<name>A0A7G9GC64_9FIRM</name>
<keyword evidence="1" id="KW-0472">Membrane</keyword>
<proteinExistence type="predicted"/>
<keyword evidence="1" id="KW-0812">Transmembrane</keyword>
<feature type="transmembrane region" description="Helical" evidence="1">
    <location>
        <begin position="196"/>
        <end position="215"/>
    </location>
</feature>
<feature type="transmembrane region" description="Helical" evidence="1">
    <location>
        <begin position="29"/>
        <end position="47"/>
    </location>
</feature>
<keyword evidence="2" id="KW-0645">Protease</keyword>
<dbReference type="AlphaFoldDB" id="A0A7G9GC64"/>
<sequence>MIYGIISLIMCVGIPVLGGIYLSARGRPAFWSFLAGMLSFALTQLVVRLPLLRYLSTHWDWFMLLPYTGYFLYMGLLAISAGLFEETGRVACLGLLRRGKTGWIHGLAFGLGHGGVESIWIGLGSVLPAMLNGTASLAGASVLLAGVERICAMGFHVLMTYVVLEGIQRHKKLLFWLLAVLLHGLFDFTIAFQNQILIWSVLAGGLVMGAAAVLWTRKHWKEEDL</sequence>
<gene>
    <name evidence="2" type="ORF">H9Q79_16200</name>
</gene>
<dbReference type="InterPro" id="IPR011397">
    <property type="entry name" value="YhfC"/>
</dbReference>
<dbReference type="EMBL" id="CP060635">
    <property type="protein sequence ID" value="QNM08396.1"/>
    <property type="molecule type" value="Genomic_DNA"/>
</dbReference>
<dbReference type="GO" id="GO:0006508">
    <property type="term" value="P:proteolysis"/>
    <property type="evidence" value="ECO:0007669"/>
    <property type="project" value="UniProtKB-KW"/>
</dbReference>
<feature type="transmembrane region" description="Helical" evidence="1">
    <location>
        <begin position="143"/>
        <end position="164"/>
    </location>
</feature>
<dbReference type="Proteomes" id="UP000515860">
    <property type="component" value="Chromosome"/>
</dbReference>
<evidence type="ECO:0000313" key="3">
    <source>
        <dbReference type="Proteomes" id="UP000515860"/>
    </source>
</evidence>
<protein>
    <submittedName>
        <fullName evidence="2">YhfC family intramembrane metalloprotease</fullName>
    </submittedName>
</protein>
<organism evidence="2 3">
    <name type="scientific">Wansuia hejianensis</name>
    <dbReference type="NCBI Taxonomy" id="2763667"/>
    <lineage>
        <taxon>Bacteria</taxon>
        <taxon>Bacillati</taxon>
        <taxon>Bacillota</taxon>
        <taxon>Clostridia</taxon>
        <taxon>Lachnospirales</taxon>
        <taxon>Lachnospiraceae</taxon>
        <taxon>Wansuia</taxon>
    </lineage>
</organism>
<evidence type="ECO:0000256" key="1">
    <source>
        <dbReference type="SAM" id="Phobius"/>
    </source>
</evidence>
<feature type="transmembrane region" description="Helical" evidence="1">
    <location>
        <begin position="104"/>
        <end position="123"/>
    </location>
</feature>
<reference evidence="2 3" key="1">
    <citation type="submission" date="2020-08" db="EMBL/GenBank/DDBJ databases">
        <authorList>
            <person name="Liu C."/>
            <person name="Sun Q."/>
        </authorList>
    </citation>
    <scope>NUCLEOTIDE SEQUENCE [LARGE SCALE GENOMIC DNA]</scope>
    <source>
        <strain evidence="2 3">NSJ-29</strain>
    </source>
</reference>
<keyword evidence="3" id="KW-1185">Reference proteome</keyword>
<accession>A0A7G9GC64</accession>
<keyword evidence="1" id="KW-1133">Transmembrane helix</keyword>
<evidence type="ECO:0000313" key="2">
    <source>
        <dbReference type="EMBL" id="QNM08396.1"/>
    </source>
</evidence>
<dbReference type="GO" id="GO:0008237">
    <property type="term" value="F:metallopeptidase activity"/>
    <property type="evidence" value="ECO:0007669"/>
    <property type="project" value="UniProtKB-KW"/>
</dbReference>
<dbReference type="RefSeq" id="WP_118644888.1">
    <property type="nucleotide sequence ID" value="NZ_CP060635.1"/>
</dbReference>
<keyword evidence="2" id="KW-0482">Metalloprotease</keyword>
<dbReference type="Pfam" id="PF10086">
    <property type="entry name" value="YhfC"/>
    <property type="match status" value="2"/>
</dbReference>
<feature type="transmembrane region" description="Helical" evidence="1">
    <location>
        <begin position="67"/>
        <end position="84"/>
    </location>
</feature>
<keyword evidence="2" id="KW-0378">Hydrolase</keyword>
<feature type="transmembrane region" description="Helical" evidence="1">
    <location>
        <begin position="6"/>
        <end position="22"/>
    </location>
</feature>
<feature type="transmembrane region" description="Helical" evidence="1">
    <location>
        <begin position="173"/>
        <end position="190"/>
    </location>
</feature>